<organism evidence="2 3">
    <name type="scientific">Nocardia tenerifensis</name>
    <dbReference type="NCBI Taxonomy" id="228006"/>
    <lineage>
        <taxon>Bacteria</taxon>
        <taxon>Bacillati</taxon>
        <taxon>Actinomycetota</taxon>
        <taxon>Actinomycetes</taxon>
        <taxon>Mycobacteriales</taxon>
        <taxon>Nocardiaceae</taxon>
        <taxon>Nocardia</taxon>
    </lineage>
</organism>
<evidence type="ECO:0000313" key="2">
    <source>
        <dbReference type="EMBL" id="PXX52269.1"/>
    </source>
</evidence>
<proteinExistence type="predicted"/>
<feature type="region of interest" description="Disordered" evidence="1">
    <location>
        <begin position="217"/>
        <end position="236"/>
    </location>
</feature>
<evidence type="ECO:0000313" key="3">
    <source>
        <dbReference type="Proteomes" id="UP000247569"/>
    </source>
</evidence>
<protein>
    <submittedName>
        <fullName evidence="2">Uncharacterized protein</fullName>
    </submittedName>
</protein>
<evidence type="ECO:0000256" key="1">
    <source>
        <dbReference type="SAM" id="MobiDB-lite"/>
    </source>
</evidence>
<feature type="non-terminal residue" evidence="2">
    <location>
        <position position="1"/>
    </location>
</feature>
<dbReference type="Proteomes" id="UP000247569">
    <property type="component" value="Unassembled WGS sequence"/>
</dbReference>
<feature type="compositionally biased region" description="Basic and acidic residues" evidence="1">
    <location>
        <begin position="38"/>
        <end position="59"/>
    </location>
</feature>
<dbReference type="AlphaFoldDB" id="A0A318JRD3"/>
<name>A0A318JRD3_9NOCA</name>
<dbReference type="RefSeq" id="WP_425454152.1">
    <property type="nucleotide sequence ID" value="NZ_QJKF01000033.1"/>
</dbReference>
<keyword evidence="3" id="KW-1185">Reference proteome</keyword>
<accession>A0A318JRD3</accession>
<feature type="compositionally biased region" description="Basic and acidic residues" evidence="1">
    <location>
        <begin position="225"/>
        <end position="236"/>
    </location>
</feature>
<dbReference type="EMBL" id="QJKF01000033">
    <property type="protein sequence ID" value="PXX52269.1"/>
    <property type="molecule type" value="Genomic_DNA"/>
</dbReference>
<feature type="region of interest" description="Disordered" evidence="1">
    <location>
        <begin position="38"/>
        <end position="60"/>
    </location>
</feature>
<sequence length="236" mass="26207">AWLKTRHQLSLQHADALNERNAQLVRQLTAVTAERDQLRETASDLTDRAARDNAQRETKPPGWAEDFAAALAEDELDVRDGIENRTVLHAEQGADAPPADLVQRLTAERDRLRGERDEAVRKLAERTPVDRRFGSAQRQAQQAARVAFGGTREHEAALAAIDKDKAQRAAEREDWIYEEEDAADLAVMVHHRSDAEVSAADEKARAAKARAPIPGHAFAGLVNGRDGHEHGQEMER</sequence>
<reference evidence="2 3" key="1">
    <citation type="submission" date="2018-05" db="EMBL/GenBank/DDBJ databases">
        <title>Genomic Encyclopedia of Type Strains, Phase IV (KMG-IV): sequencing the most valuable type-strain genomes for metagenomic binning, comparative biology and taxonomic classification.</title>
        <authorList>
            <person name="Goeker M."/>
        </authorList>
    </citation>
    <scope>NUCLEOTIDE SEQUENCE [LARGE SCALE GENOMIC DNA]</scope>
    <source>
        <strain evidence="2 3">DSM 44704</strain>
    </source>
</reference>
<comment type="caution">
    <text evidence="2">The sequence shown here is derived from an EMBL/GenBank/DDBJ whole genome shotgun (WGS) entry which is preliminary data.</text>
</comment>
<gene>
    <name evidence="2" type="ORF">DFR70_1331</name>
</gene>